<dbReference type="PROSITE" id="PS50943">
    <property type="entry name" value="HTH_CROC1"/>
    <property type="match status" value="1"/>
</dbReference>
<dbReference type="CDD" id="cd00093">
    <property type="entry name" value="HTH_XRE"/>
    <property type="match status" value="1"/>
</dbReference>
<evidence type="ECO:0000313" key="4">
    <source>
        <dbReference type="Proteomes" id="UP001596337"/>
    </source>
</evidence>
<feature type="domain" description="HTH cro/C1-type" evidence="2">
    <location>
        <begin position="18"/>
        <end position="72"/>
    </location>
</feature>
<sequence length="85" mass="9012">MSPRVVTDPRLVAFGRALAAARKARGYTLDELANLSGVSRRTVSYLEGGLSNPQLLTIAALARALEVDAAELIQPVDEVDPPPAE</sequence>
<gene>
    <name evidence="3" type="ORF">ACFQGD_15450</name>
</gene>
<reference evidence="4" key="1">
    <citation type="journal article" date="2019" name="Int. J. Syst. Evol. Microbiol.">
        <title>The Global Catalogue of Microorganisms (GCM) 10K type strain sequencing project: providing services to taxonomists for standard genome sequencing and annotation.</title>
        <authorList>
            <consortium name="The Broad Institute Genomics Platform"/>
            <consortium name="The Broad Institute Genome Sequencing Center for Infectious Disease"/>
            <person name="Wu L."/>
            <person name="Ma J."/>
        </authorList>
    </citation>
    <scope>NUCLEOTIDE SEQUENCE [LARGE SCALE GENOMIC DNA]</scope>
    <source>
        <strain evidence="4">KCTC 32255</strain>
    </source>
</reference>
<evidence type="ECO:0000313" key="3">
    <source>
        <dbReference type="EMBL" id="MFC6868536.1"/>
    </source>
</evidence>
<dbReference type="InterPro" id="IPR010982">
    <property type="entry name" value="Lambda_DNA-bd_dom_sf"/>
</dbReference>
<dbReference type="PANTHER" id="PTHR46797:SF1">
    <property type="entry name" value="METHYLPHOSPHONATE SYNTHASE"/>
    <property type="match status" value="1"/>
</dbReference>
<dbReference type="Proteomes" id="UP001596337">
    <property type="component" value="Unassembled WGS sequence"/>
</dbReference>
<dbReference type="SMART" id="SM00530">
    <property type="entry name" value="HTH_XRE"/>
    <property type="match status" value="1"/>
</dbReference>
<comment type="caution">
    <text evidence="3">The sequence shown here is derived from an EMBL/GenBank/DDBJ whole genome shotgun (WGS) entry which is preliminary data.</text>
</comment>
<name>A0ABW2BZY8_9PSEU</name>
<keyword evidence="1" id="KW-0238">DNA-binding</keyword>
<keyword evidence="4" id="KW-1185">Reference proteome</keyword>
<dbReference type="RefSeq" id="WP_345392602.1">
    <property type="nucleotide sequence ID" value="NZ_BAABLA010000011.1"/>
</dbReference>
<dbReference type="Gene3D" id="1.10.260.40">
    <property type="entry name" value="lambda repressor-like DNA-binding domains"/>
    <property type="match status" value="1"/>
</dbReference>
<accession>A0ABW2BZY8</accession>
<evidence type="ECO:0000259" key="2">
    <source>
        <dbReference type="PROSITE" id="PS50943"/>
    </source>
</evidence>
<dbReference type="PANTHER" id="PTHR46797">
    <property type="entry name" value="HTH-TYPE TRANSCRIPTIONAL REGULATOR"/>
    <property type="match status" value="1"/>
</dbReference>
<proteinExistence type="predicted"/>
<dbReference type="InterPro" id="IPR001387">
    <property type="entry name" value="Cro/C1-type_HTH"/>
</dbReference>
<protein>
    <submittedName>
        <fullName evidence="3">Helix-turn-helix domain-containing protein</fullName>
    </submittedName>
</protein>
<organism evidence="3 4">
    <name type="scientific">Haloechinothrix salitolerans</name>
    <dbReference type="NCBI Taxonomy" id="926830"/>
    <lineage>
        <taxon>Bacteria</taxon>
        <taxon>Bacillati</taxon>
        <taxon>Actinomycetota</taxon>
        <taxon>Actinomycetes</taxon>
        <taxon>Pseudonocardiales</taxon>
        <taxon>Pseudonocardiaceae</taxon>
        <taxon>Haloechinothrix</taxon>
    </lineage>
</organism>
<dbReference type="EMBL" id="JBHSXX010000001">
    <property type="protein sequence ID" value="MFC6868536.1"/>
    <property type="molecule type" value="Genomic_DNA"/>
</dbReference>
<dbReference type="SUPFAM" id="SSF47413">
    <property type="entry name" value="lambda repressor-like DNA-binding domains"/>
    <property type="match status" value="1"/>
</dbReference>
<dbReference type="Pfam" id="PF01381">
    <property type="entry name" value="HTH_3"/>
    <property type="match status" value="1"/>
</dbReference>
<dbReference type="InterPro" id="IPR050807">
    <property type="entry name" value="TransReg_Diox_bact_type"/>
</dbReference>
<evidence type="ECO:0000256" key="1">
    <source>
        <dbReference type="ARBA" id="ARBA00023125"/>
    </source>
</evidence>